<dbReference type="InterPro" id="IPR020476">
    <property type="entry name" value="Nudix_hydrolase"/>
</dbReference>
<dbReference type="AlphaFoldDB" id="A0A516KCD4"/>
<dbReference type="InterPro" id="IPR000086">
    <property type="entry name" value="NUDIX_hydrolase_dom"/>
</dbReference>
<sequence length="150" mass="17036">MVQNYIMDLRKRIGHDPVIMVGSGVLVVRNQTDLLLQLRSDTENWGVPGGAMELGESLEQTAKRELKEETGLQALNMRFVTVLSGEELFYTYPNGDQVYNVVAIYEVTQVEGALRMEDGESLDLRYFPLNNLPHNIQSISRKIIDAYLFL</sequence>
<keyword evidence="2 3" id="KW-0378">Hydrolase</keyword>
<evidence type="ECO:0000313" key="5">
    <source>
        <dbReference type="EMBL" id="QDP39073.1"/>
    </source>
</evidence>
<name>A0A516KCD4_9BACI</name>
<dbReference type="PRINTS" id="PR00502">
    <property type="entry name" value="NUDIXFAMILY"/>
</dbReference>
<keyword evidence="6" id="KW-1185">Reference proteome</keyword>
<dbReference type="RefSeq" id="WP_143891823.1">
    <property type="nucleotide sequence ID" value="NZ_CP041666.1"/>
</dbReference>
<dbReference type="PANTHER" id="PTHR43046:SF2">
    <property type="entry name" value="8-OXO-DGTP DIPHOSPHATASE-RELATED"/>
    <property type="match status" value="1"/>
</dbReference>
<dbReference type="Pfam" id="PF00293">
    <property type="entry name" value="NUDIX"/>
    <property type="match status" value="1"/>
</dbReference>
<dbReference type="InterPro" id="IPR015797">
    <property type="entry name" value="NUDIX_hydrolase-like_dom_sf"/>
</dbReference>
<comment type="similarity">
    <text evidence="3">Belongs to the Nudix hydrolase family.</text>
</comment>
<dbReference type="EMBL" id="CP041666">
    <property type="protein sequence ID" value="QDP39073.1"/>
    <property type="molecule type" value="Genomic_DNA"/>
</dbReference>
<feature type="domain" description="Nudix hydrolase" evidence="4">
    <location>
        <begin position="17"/>
        <end position="150"/>
    </location>
</feature>
<dbReference type="OrthoDB" id="9787476at2"/>
<comment type="cofactor">
    <cofactor evidence="1">
        <name>Mg(2+)</name>
        <dbReference type="ChEBI" id="CHEBI:18420"/>
    </cofactor>
</comment>
<accession>A0A516KCD4</accession>
<dbReference type="PROSITE" id="PS00893">
    <property type="entry name" value="NUDIX_BOX"/>
    <property type="match status" value="1"/>
</dbReference>
<proteinExistence type="inferred from homology"/>
<dbReference type="InterPro" id="IPR020084">
    <property type="entry name" value="NUDIX_hydrolase_CS"/>
</dbReference>
<dbReference type="PROSITE" id="PS51462">
    <property type="entry name" value="NUDIX"/>
    <property type="match status" value="1"/>
</dbReference>
<protein>
    <submittedName>
        <fullName evidence="5">NUDIX hydrolase</fullName>
    </submittedName>
</protein>
<organism evidence="5 6">
    <name type="scientific">Radiobacillus deserti</name>
    <dbReference type="NCBI Taxonomy" id="2594883"/>
    <lineage>
        <taxon>Bacteria</taxon>
        <taxon>Bacillati</taxon>
        <taxon>Bacillota</taxon>
        <taxon>Bacilli</taxon>
        <taxon>Bacillales</taxon>
        <taxon>Bacillaceae</taxon>
        <taxon>Radiobacillus</taxon>
    </lineage>
</organism>
<dbReference type="KEGG" id="aqt:FN924_01920"/>
<evidence type="ECO:0000256" key="2">
    <source>
        <dbReference type="ARBA" id="ARBA00022801"/>
    </source>
</evidence>
<dbReference type="SUPFAM" id="SSF55811">
    <property type="entry name" value="Nudix"/>
    <property type="match status" value="1"/>
</dbReference>
<dbReference type="Gene3D" id="3.90.79.10">
    <property type="entry name" value="Nucleoside Triphosphate Pyrophosphohydrolase"/>
    <property type="match status" value="1"/>
</dbReference>
<evidence type="ECO:0000259" key="4">
    <source>
        <dbReference type="PROSITE" id="PS51462"/>
    </source>
</evidence>
<dbReference type="Proteomes" id="UP000315215">
    <property type="component" value="Chromosome"/>
</dbReference>
<evidence type="ECO:0000256" key="3">
    <source>
        <dbReference type="RuleBase" id="RU003476"/>
    </source>
</evidence>
<dbReference type="GO" id="GO:0016787">
    <property type="term" value="F:hydrolase activity"/>
    <property type="evidence" value="ECO:0007669"/>
    <property type="project" value="UniProtKB-KW"/>
</dbReference>
<gene>
    <name evidence="5" type="ORF">FN924_01920</name>
</gene>
<evidence type="ECO:0000256" key="1">
    <source>
        <dbReference type="ARBA" id="ARBA00001946"/>
    </source>
</evidence>
<reference evidence="5 6" key="1">
    <citation type="submission" date="2019-07" db="EMBL/GenBank/DDBJ databases">
        <authorList>
            <person name="Li J."/>
        </authorList>
    </citation>
    <scope>NUCLEOTIDE SEQUENCE [LARGE SCALE GENOMIC DNA]</scope>
    <source>
        <strain evidence="5 6">TKL69</strain>
    </source>
</reference>
<dbReference type="PANTHER" id="PTHR43046">
    <property type="entry name" value="GDP-MANNOSE MANNOSYL HYDROLASE"/>
    <property type="match status" value="1"/>
</dbReference>
<evidence type="ECO:0000313" key="6">
    <source>
        <dbReference type="Proteomes" id="UP000315215"/>
    </source>
</evidence>
<dbReference type="CDD" id="cd04677">
    <property type="entry name" value="NUDIX_Hydrolase"/>
    <property type="match status" value="1"/>
</dbReference>